<accession>A0A3L9XZY5</accession>
<evidence type="ECO:0000313" key="2">
    <source>
        <dbReference type="Proteomes" id="UP000281343"/>
    </source>
</evidence>
<protein>
    <submittedName>
        <fullName evidence="1">Uncharacterized protein</fullName>
    </submittedName>
</protein>
<dbReference type="Proteomes" id="UP000281343">
    <property type="component" value="Unassembled WGS sequence"/>
</dbReference>
<dbReference type="InterPro" id="IPR045990">
    <property type="entry name" value="DUF5946"/>
</dbReference>
<name>A0A3L9XZY5_9RHOB</name>
<gene>
    <name evidence="1" type="ORF">D9R08_18210</name>
</gene>
<keyword evidence="2" id="KW-1185">Reference proteome</keyword>
<organism evidence="1 2">
    <name type="scientific">Rhodophyticola porphyridii</name>
    <dbReference type="NCBI Taxonomy" id="1852017"/>
    <lineage>
        <taxon>Bacteria</taxon>
        <taxon>Pseudomonadati</taxon>
        <taxon>Pseudomonadota</taxon>
        <taxon>Alphaproteobacteria</taxon>
        <taxon>Rhodobacterales</taxon>
        <taxon>Roseobacteraceae</taxon>
        <taxon>Rhodophyticola</taxon>
    </lineage>
</organism>
<reference evidence="1 2" key="1">
    <citation type="submission" date="2018-10" db="EMBL/GenBank/DDBJ databases">
        <authorList>
            <person name="Jung H.S."/>
            <person name="Jeon C.O."/>
        </authorList>
    </citation>
    <scope>NUCLEOTIDE SEQUENCE [LARGE SCALE GENOMIC DNA]</scope>
    <source>
        <strain evidence="1 2">MA-7-27</strain>
    </source>
</reference>
<proteinExistence type="predicted"/>
<dbReference type="AlphaFoldDB" id="A0A3L9XZY5"/>
<evidence type="ECO:0000313" key="1">
    <source>
        <dbReference type="EMBL" id="RMA40685.1"/>
    </source>
</evidence>
<comment type="caution">
    <text evidence="1">The sequence shown here is derived from an EMBL/GenBank/DDBJ whole genome shotgun (WGS) entry which is preliminary data.</text>
</comment>
<dbReference type="Pfam" id="PF19371">
    <property type="entry name" value="DUF5946"/>
    <property type="match status" value="1"/>
</dbReference>
<dbReference type="EMBL" id="RCNT01000013">
    <property type="protein sequence ID" value="RMA40685.1"/>
    <property type="molecule type" value="Genomic_DNA"/>
</dbReference>
<sequence length="199" mass="22824">MKVFYTPLPRGHQPSGQLREDGMVARPWRRSRYRWRHGNMEQTSVCKGCAGCFPDIDGPVHDTLTVSAGCWARFGQALALQYSDHRFWPAHQLLTDAYVLQHSRSDDRRSIRSAHVHLAALYAQLCLGQTEARVIALRRALSEFDFKPLGHPWPTPGQSILAVDLLAPDQHQMTVNAYAWRVLEDWRPFHELAERLCKV</sequence>